<dbReference type="InterPro" id="IPR015943">
    <property type="entry name" value="WD40/YVTN_repeat-like_dom_sf"/>
</dbReference>
<dbReference type="PANTHER" id="PTHR22844:SF213">
    <property type="entry name" value="OS01G0232200 PROTEIN"/>
    <property type="match status" value="1"/>
</dbReference>
<dbReference type="Proteomes" id="UP000197138">
    <property type="component" value="Unassembled WGS sequence"/>
</dbReference>
<dbReference type="InterPro" id="IPR045182">
    <property type="entry name" value="JINGUBANG-like"/>
</dbReference>
<name>A0A218XP98_PUNGR</name>
<organism evidence="4 6">
    <name type="scientific">Punica granatum</name>
    <name type="common">Pomegranate</name>
    <dbReference type="NCBI Taxonomy" id="22663"/>
    <lineage>
        <taxon>Eukaryota</taxon>
        <taxon>Viridiplantae</taxon>
        <taxon>Streptophyta</taxon>
        <taxon>Embryophyta</taxon>
        <taxon>Tracheophyta</taxon>
        <taxon>Spermatophyta</taxon>
        <taxon>Magnoliopsida</taxon>
        <taxon>eudicotyledons</taxon>
        <taxon>Gunneridae</taxon>
        <taxon>Pentapetalae</taxon>
        <taxon>rosids</taxon>
        <taxon>malvids</taxon>
        <taxon>Myrtales</taxon>
        <taxon>Lythraceae</taxon>
        <taxon>Punica</taxon>
    </lineage>
</organism>
<feature type="repeat" description="WD" evidence="3">
    <location>
        <begin position="195"/>
        <end position="236"/>
    </location>
</feature>
<evidence type="ECO:0000256" key="1">
    <source>
        <dbReference type="ARBA" id="ARBA00022574"/>
    </source>
</evidence>
<feature type="repeat" description="WD" evidence="3">
    <location>
        <begin position="341"/>
        <end position="380"/>
    </location>
</feature>
<dbReference type="SMART" id="SM00320">
    <property type="entry name" value="WD40"/>
    <property type="match status" value="7"/>
</dbReference>
<keyword evidence="2" id="KW-0677">Repeat</keyword>
<reference evidence="6" key="1">
    <citation type="journal article" date="2017" name="Plant J.">
        <title>The pomegranate (Punica granatum L.) genome and the genomics of punicalagin biosynthesis.</title>
        <authorList>
            <person name="Qin G."/>
            <person name="Xu C."/>
            <person name="Ming R."/>
            <person name="Tang H."/>
            <person name="Guyot R."/>
            <person name="Kramer E.M."/>
            <person name="Hu Y."/>
            <person name="Yi X."/>
            <person name="Qi Y."/>
            <person name="Xu X."/>
            <person name="Gao Z."/>
            <person name="Pan H."/>
            <person name="Jian J."/>
            <person name="Tian Y."/>
            <person name="Yue Z."/>
            <person name="Xu Y."/>
        </authorList>
    </citation>
    <scope>NUCLEOTIDE SEQUENCE [LARGE SCALE GENOMIC DNA]</scope>
    <source>
        <strain evidence="6">cv. Dabenzi</strain>
    </source>
</reference>
<evidence type="ECO:0000256" key="3">
    <source>
        <dbReference type="PROSITE-ProRule" id="PRU00221"/>
    </source>
</evidence>
<protein>
    <submittedName>
        <fullName evidence="4">Uncharacterized protein</fullName>
    </submittedName>
</protein>
<dbReference type="EMBL" id="PGOL01000634">
    <property type="protein sequence ID" value="PKI67160.1"/>
    <property type="molecule type" value="Genomic_DNA"/>
</dbReference>
<dbReference type="InterPro" id="IPR001680">
    <property type="entry name" value="WD40_rpt"/>
</dbReference>
<dbReference type="PROSITE" id="PS50082">
    <property type="entry name" value="WD_REPEATS_2"/>
    <property type="match status" value="3"/>
</dbReference>
<keyword evidence="7" id="KW-1185">Reference proteome</keyword>
<feature type="repeat" description="WD" evidence="3">
    <location>
        <begin position="237"/>
        <end position="270"/>
    </location>
</feature>
<dbReference type="STRING" id="22663.A0A218XP98"/>
<dbReference type="EMBL" id="MTKT01001080">
    <property type="protein sequence ID" value="OWM86608.1"/>
    <property type="molecule type" value="Genomic_DNA"/>
</dbReference>
<dbReference type="CDD" id="cd00200">
    <property type="entry name" value="WD40"/>
    <property type="match status" value="1"/>
</dbReference>
<evidence type="ECO:0000313" key="7">
    <source>
        <dbReference type="Proteomes" id="UP000233551"/>
    </source>
</evidence>
<dbReference type="InterPro" id="IPR036322">
    <property type="entry name" value="WD40_repeat_dom_sf"/>
</dbReference>
<dbReference type="SUPFAM" id="SSF50978">
    <property type="entry name" value="WD40 repeat-like"/>
    <property type="match status" value="1"/>
</dbReference>
<gene>
    <name evidence="4" type="ORF">CDL15_Pgr015643</name>
    <name evidence="5" type="ORF">CRG98_012409</name>
</gene>
<proteinExistence type="predicted"/>
<dbReference type="AlphaFoldDB" id="A0A218XP98"/>
<evidence type="ECO:0000313" key="4">
    <source>
        <dbReference type="EMBL" id="OWM86608.1"/>
    </source>
</evidence>
<dbReference type="PRINTS" id="PR00320">
    <property type="entry name" value="GPROTEINBRPT"/>
</dbReference>
<reference evidence="5 7" key="3">
    <citation type="submission" date="2017-11" db="EMBL/GenBank/DDBJ databases">
        <title>De-novo sequencing of pomegranate (Punica granatum L.) genome.</title>
        <authorList>
            <person name="Akparov Z."/>
            <person name="Amiraslanov A."/>
            <person name="Hajiyeva S."/>
            <person name="Abbasov M."/>
            <person name="Kaur K."/>
            <person name="Hamwieh A."/>
            <person name="Solovyev V."/>
            <person name="Salamov A."/>
            <person name="Braich B."/>
            <person name="Kosarev P."/>
            <person name="Mahmoud A."/>
            <person name="Hajiyev E."/>
            <person name="Babayeva S."/>
            <person name="Izzatullayeva V."/>
            <person name="Mammadov A."/>
            <person name="Mammadov A."/>
            <person name="Sharifova S."/>
            <person name="Ojaghi J."/>
            <person name="Eynullazada K."/>
            <person name="Bayramov B."/>
            <person name="Abdulazimova A."/>
            <person name="Shahmuradov I."/>
        </authorList>
    </citation>
    <scope>NUCLEOTIDE SEQUENCE [LARGE SCALE GENOMIC DNA]</scope>
    <source>
        <strain evidence="5">AG2017</strain>
        <strain evidence="7">cv. AG2017</strain>
        <tissue evidence="5">Leaf</tissue>
    </source>
</reference>
<keyword evidence="1 3" id="KW-0853">WD repeat</keyword>
<evidence type="ECO:0000256" key="2">
    <source>
        <dbReference type="ARBA" id="ARBA00022737"/>
    </source>
</evidence>
<dbReference type="Gene3D" id="2.130.10.10">
    <property type="entry name" value="YVTN repeat-like/Quinoprotein amine dehydrogenase"/>
    <property type="match status" value="2"/>
</dbReference>
<dbReference type="Pfam" id="PF00400">
    <property type="entry name" value="WD40"/>
    <property type="match status" value="5"/>
</dbReference>
<dbReference type="PANTHER" id="PTHR22844">
    <property type="entry name" value="F-BOX AND WD40 DOMAIN PROTEIN"/>
    <property type="match status" value="1"/>
</dbReference>
<sequence length="441" mass="49897">MEESNGMRSFFCFVHEEEKDMAIAQPSLVAQLTVQENCHQLEMLELKQDHHDLLPLSSPRPSFTLDSPWTLSPLRTPSSSLLYSCIASLRRHEGPIHSIASSKGVLFTGSTSRRICAWRRHDCAELGHLKSSSGEVRLVLAHRDMLFSAHKDLKIRVWNFSDPDDFRSKRVLTMPKRTSLSLFWSPRASSSSKSPTNHKECVSCMAYCHPLGLLYTGSHDKTVKVWRVSTSQCVDSFVAHDDRVNSIVVNQHDGCVFTCSSDGSIKLWRIVYGESHTLTMTLRSNPSPINALALSLHRSLDDDNNKNRDYCCFLYSGSSDGTINFWEKEKVSCRFGHGGFLQGHSYGVLCLVSVHKLIFSGSEDTTIRVWRRQEGSCFHECLVVLDGHRGPVRCLWACLEIDRAVVKGFLVYSASLDQTLKVWRVRVLPDTVDDHHVWLDI</sequence>
<dbReference type="InterPro" id="IPR020472">
    <property type="entry name" value="WD40_PAC1"/>
</dbReference>
<comment type="caution">
    <text evidence="4">The sequence shown here is derived from an EMBL/GenBank/DDBJ whole genome shotgun (WGS) entry which is preliminary data.</text>
</comment>
<evidence type="ECO:0000313" key="6">
    <source>
        <dbReference type="Proteomes" id="UP000197138"/>
    </source>
</evidence>
<dbReference type="Proteomes" id="UP000233551">
    <property type="component" value="Unassembled WGS sequence"/>
</dbReference>
<evidence type="ECO:0000313" key="5">
    <source>
        <dbReference type="EMBL" id="PKI67160.1"/>
    </source>
</evidence>
<dbReference type="PROSITE" id="PS50294">
    <property type="entry name" value="WD_REPEATS_REGION"/>
    <property type="match status" value="2"/>
</dbReference>
<accession>A0A218XP98</accession>
<reference evidence="4" key="2">
    <citation type="submission" date="2017-06" db="EMBL/GenBank/DDBJ databases">
        <title>The pomegranate genome and the genomics of punicalagin biosynthesis.</title>
        <authorList>
            <person name="Xu C."/>
        </authorList>
    </citation>
    <scope>NUCLEOTIDE SEQUENCE [LARGE SCALE GENOMIC DNA]</scope>
    <source>
        <tissue evidence="4">Fresh leaf</tissue>
    </source>
</reference>